<dbReference type="Proteomes" id="UP000232722">
    <property type="component" value="Unassembled WGS sequence"/>
</dbReference>
<comment type="caution">
    <text evidence="1">The sequence shown here is derived from an EMBL/GenBank/DDBJ whole genome shotgun (WGS) entry which is preliminary data.</text>
</comment>
<name>A0A2N0NH50_9GLOM</name>
<proteinExistence type="predicted"/>
<sequence length="49" mass="5752">MGIQPFLTRVWNRLRMKEQYVGFERLLIIHLDGCYIVFISHAPGESCNV</sequence>
<evidence type="ECO:0000313" key="1">
    <source>
        <dbReference type="EMBL" id="PKB93884.1"/>
    </source>
</evidence>
<dbReference type="AlphaFoldDB" id="A0A2N0NH50"/>
<reference evidence="1 2" key="1">
    <citation type="submission" date="2016-04" db="EMBL/GenBank/DDBJ databases">
        <title>Genome analyses suggest a sexual origin of heterokaryosis in a supposedly ancient asexual fungus.</title>
        <authorList>
            <person name="Ropars J."/>
            <person name="Sedzielewska K."/>
            <person name="Noel J."/>
            <person name="Charron P."/>
            <person name="Farinelli L."/>
            <person name="Marton T."/>
            <person name="Kruger M."/>
            <person name="Pelin A."/>
            <person name="Brachmann A."/>
            <person name="Corradi N."/>
        </authorList>
    </citation>
    <scope>NUCLEOTIDE SEQUENCE [LARGE SCALE GENOMIC DNA]</scope>
    <source>
        <strain evidence="1 2">A5</strain>
    </source>
</reference>
<dbReference type="EMBL" id="LLXJ01007057">
    <property type="protein sequence ID" value="PKB93884.1"/>
    <property type="molecule type" value="Genomic_DNA"/>
</dbReference>
<accession>A0A2N0NH50</accession>
<protein>
    <submittedName>
        <fullName evidence="1">Uncharacterized protein</fullName>
    </submittedName>
</protein>
<gene>
    <name evidence="1" type="ORF">RhiirA5_440081</name>
</gene>
<reference evidence="1 2" key="2">
    <citation type="submission" date="2017-09" db="EMBL/GenBank/DDBJ databases">
        <title>Extensive intraspecific genome diversity in a model arbuscular mycorrhizal fungus.</title>
        <authorList>
            <person name="Chen E.C."/>
            <person name="Morin E."/>
            <person name="Beaudet D."/>
            <person name="Noel J."/>
            <person name="Ndikumana S."/>
            <person name="Charron P."/>
            <person name="St-Onge C."/>
            <person name="Giorgi J."/>
            <person name="Grigoriev I.V."/>
            <person name="Roux C."/>
            <person name="Martin F.M."/>
            <person name="Corradi N."/>
        </authorList>
    </citation>
    <scope>NUCLEOTIDE SEQUENCE [LARGE SCALE GENOMIC DNA]</scope>
    <source>
        <strain evidence="1 2">A5</strain>
    </source>
</reference>
<evidence type="ECO:0000313" key="2">
    <source>
        <dbReference type="Proteomes" id="UP000232722"/>
    </source>
</evidence>
<organism evidence="1 2">
    <name type="scientific">Rhizophagus irregularis</name>
    <dbReference type="NCBI Taxonomy" id="588596"/>
    <lineage>
        <taxon>Eukaryota</taxon>
        <taxon>Fungi</taxon>
        <taxon>Fungi incertae sedis</taxon>
        <taxon>Mucoromycota</taxon>
        <taxon>Glomeromycotina</taxon>
        <taxon>Glomeromycetes</taxon>
        <taxon>Glomerales</taxon>
        <taxon>Glomeraceae</taxon>
        <taxon>Rhizophagus</taxon>
    </lineage>
</organism>